<comment type="catalytic activity">
    <reaction evidence="1">
        <text>[E2 ubiquitin-conjugating enzyme]-S-ubiquitinyl-L-cysteine + [acceptor protein]-L-lysine = [E2 ubiquitin-conjugating enzyme]-L-cysteine + [acceptor protein]-N(6)-ubiquitinyl-L-lysine.</text>
        <dbReference type="EC" id="2.3.2.31"/>
    </reaction>
</comment>
<dbReference type="GO" id="GO:0016567">
    <property type="term" value="P:protein ubiquitination"/>
    <property type="evidence" value="ECO:0007669"/>
    <property type="project" value="InterPro"/>
</dbReference>
<keyword evidence="4" id="KW-0479">Metal-binding</keyword>
<dbReference type="Gene3D" id="1.20.120.1750">
    <property type="match status" value="1"/>
</dbReference>
<dbReference type="PANTHER" id="PTHR11685">
    <property type="entry name" value="RBR FAMILY RING FINGER AND IBR DOMAIN-CONTAINING"/>
    <property type="match status" value="1"/>
</dbReference>
<dbReference type="InterPro" id="IPR017907">
    <property type="entry name" value="Znf_RING_CS"/>
</dbReference>
<dbReference type="VEuPathDB" id="FungiDB:CJI97_003394"/>
<dbReference type="EC" id="2.3.2.31" evidence="2"/>
<evidence type="ECO:0000313" key="12">
    <source>
        <dbReference type="EMBL" id="KNE01051.1"/>
    </source>
</evidence>
<dbReference type="VEuPathDB" id="FungiDB:QG37_01924"/>
<evidence type="ECO:0000259" key="11">
    <source>
        <dbReference type="PROSITE" id="PS51873"/>
    </source>
</evidence>
<dbReference type="SMART" id="SM00647">
    <property type="entry name" value="IBR"/>
    <property type="match status" value="2"/>
</dbReference>
<reference evidence="13" key="1">
    <citation type="journal article" date="2015" name="BMC Genomics">
        <title>Draft genome of a commonly misdiagnosed multidrug resistant pathogen Candida auris.</title>
        <authorList>
            <person name="Chatterjee S."/>
            <person name="Alampalli S.V."/>
            <person name="Nageshan R.K."/>
            <person name="Chettiar S.T."/>
            <person name="Joshi S."/>
            <person name="Tatu U.S."/>
        </authorList>
    </citation>
    <scope>NUCLEOTIDE SEQUENCE [LARGE SCALE GENOMIC DNA]</scope>
    <source>
        <strain evidence="13">6684</strain>
    </source>
</reference>
<evidence type="ECO:0000256" key="2">
    <source>
        <dbReference type="ARBA" id="ARBA00012251"/>
    </source>
</evidence>
<evidence type="ECO:0000256" key="3">
    <source>
        <dbReference type="ARBA" id="ARBA00022679"/>
    </source>
</evidence>
<evidence type="ECO:0000256" key="5">
    <source>
        <dbReference type="ARBA" id="ARBA00022737"/>
    </source>
</evidence>
<dbReference type="InterPro" id="IPR044066">
    <property type="entry name" value="TRIAD_supradom"/>
</dbReference>
<dbReference type="PROSITE" id="PS51873">
    <property type="entry name" value="TRIAD"/>
    <property type="match status" value="1"/>
</dbReference>
<dbReference type="SUPFAM" id="SSF57850">
    <property type="entry name" value="RING/U-box"/>
    <property type="match status" value="2"/>
</dbReference>
<keyword evidence="6 9" id="KW-0863">Zinc-finger</keyword>
<keyword evidence="5" id="KW-0677">Repeat</keyword>
<dbReference type="VEuPathDB" id="FungiDB:CJJ07_000887"/>
<keyword evidence="8" id="KW-0862">Zinc</keyword>
<dbReference type="AlphaFoldDB" id="A0A0L0P4W0"/>
<dbReference type="Pfam" id="PF01485">
    <property type="entry name" value="IBR"/>
    <property type="match status" value="1"/>
</dbReference>
<dbReference type="InterPro" id="IPR013083">
    <property type="entry name" value="Znf_RING/FYVE/PHD"/>
</dbReference>
<evidence type="ECO:0000256" key="6">
    <source>
        <dbReference type="ARBA" id="ARBA00022771"/>
    </source>
</evidence>
<dbReference type="PROSITE" id="PS50089">
    <property type="entry name" value="ZF_RING_2"/>
    <property type="match status" value="1"/>
</dbReference>
<dbReference type="GO" id="GO:0008270">
    <property type="term" value="F:zinc ion binding"/>
    <property type="evidence" value="ECO:0007669"/>
    <property type="project" value="UniProtKB-KW"/>
</dbReference>
<protein>
    <recommendedName>
        <fullName evidence="2">RBR-type E3 ubiquitin transferase</fullName>
        <ecNumber evidence="2">2.3.2.31</ecNumber>
    </recommendedName>
</protein>
<evidence type="ECO:0000256" key="7">
    <source>
        <dbReference type="ARBA" id="ARBA00022786"/>
    </source>
</evidence>
<dbReference type="Proteomes" id="UP000037122">
    <property type="component" value="Unassembled WGS sequence"/>
</dbReference>
<dbReference type="Pfam" id="PF22191">
    <property type="entry name" value="IBR_1"/>
    <property type="match status" value="1"/>
</dbReference>
<dbReference type="FunFam" id="1.20.120.1750:FF:000002">
    <property type="entry name" value="RBR-type E3 ubiquitin transferase"/>
    <property type="match status" value="1"/>
</dbReference>
<dbReference type="EMBL" id="LGST01000016">
    <property type="protein sequence ID" value="KNE01051.1"/>
    <property type="molecule type" value="Genomic_DNA"/>
</dbReference>
<evidence type="ECO:0000256" key="4">
    <source>
        <dbReference type="ARBA" id="ARBA00022723"/>
    </source>
</evidence>
<evidence type="ECO:0000259" key="10">
    <source>
        <dbReference type="PROSITE" id="PS50089"/>
    </source>
</evidence>
<dbReference type="CDD" id="cd16625">
    <property type="entry name" value="RING-HC_RBR_HEL2-like"/>
    <property type="match status" value="1"/>
</dbReference>
<proteinExistence type="predicted"/>
<evidence type="ECO:0000256" key="9">
    <source>
        <dbReference type="PROSITE-ProRule" id="PRU00175"/>
    </source>
</evidence>
<dbReference type="GO" id="GO:0061630">
    <property type="term" value="F:ubiquitin protein ligase activity"/>
    <property type="evidence" value="ECO:0007669"/>
    <property type="project" value="UniProtKB-EC"/>
</dbReference>
<evidence type="ECO:0000256" key="1">
    <source>
        <dbReference type="ARBA" id="ARBA00001798"/>
    </source>
</evidence>
<feature type="domain" description="RING-type" evidence="10">
    <location>
        <begin position="154"/>
        <end position="195"/>
    </location>
</feature>
<dbReference type="Gene3D" id="3.30.40.10">
    <property type="entry name" value="Zinc/RING finger domain, C3HC4 (zinc finger)"/>
    <property type="match status" value="1"/>
</dbReference>
<comment type="caution">
    <text evidence="12">The sequence shown here is derived from an EMBL/GenBank/DDBJ whole genome shotgun (WGS) entry which is preliminary data.</text>
</comment>
<evidence type="ECO:0000313" key="13">
    <source>
        <dbReference type="Proteomes" id="UP000037122"/>
    </source>
</evidence>
<dbReference type="InterPro" id="IPR031127">
    <property type="entry name" value="E3_UB_ligase_RBR"/>
</dbReference>
<gene>
    <name evidence="12" type="ORF">QG37_01924</name>
</gene>
<dbReference type="InterPro" id="IPR002867">
    <property type="entry name" value="IBR_dom"/>
</dbReference>
<dbReference type="InterPro" id="IPR001841">
    <property type="entry name" value="Znf_RING"/>
</dbReference>
<dbReference type="PROSITE" id="PS00518">
    <property type="entry name" value="ZF_RING_1"/>
    <property type="match status" value="1"/>
</dbReference>
<sequence length="615" mass="71271">MPHSDDDESVASAESVNSFDYEDDDNLMILFEADSDEGSPTNIEQDVEALPVESRLLWQKPSLNHLCQCRYRSMKVNWYIMERFVMPARKLSDTVIPGLSLDELLVMLHYKKWLVDELTSDFFDNLNRLRERCGLSEKVNAVYPITTKGLDFMCMICCESGPLDTFLLSCGHEFCVPCYSQYLHIYVGKGELIRCMEPLCSKSLYHTDVEKILQNGISTEVDVIELKLSGSSSSSESQDSTFAEADFKNYELSVINEYDLQFDGVEFANESRPDDAQDPLLRNLLLRAAAKLSLDGARSRYKWCPAVDCENFVELSKDTRPHDYDYKKTNLLTNVPVVRCPASHEFCFDCQFENHLPCPCDITAKWVKRCQDDSETANWIEANTQNCPKCSSLIEKNGGCNHMLCQHCRFEFCWICLHDWRQHTQSHWSCNRYKERKEDTSGKLQKQNALARYLHYYKRFSVHQHSMKGDERTLANIHRYMLLYMKSQTHNSKKNVSWNDAQFMSDAIRSLICGRRTLMWTYAFTFYLEKSNYCDIFEGMQDYLNETVEALSRIFEDVGVEKKKKQSEENIMQALTKKKSKIVHLSALIAKRQRLLVECANHGISDGSLIFKEIK</sequence>
<dbReference type="VEuPathDB" id="FungiDB:CJJ09_000786"/>
<accession>A0A0L0P4W0</accession>
<keyword evidence="3" id="KW-0808">Transferase</keyword>
<feature type="domain" description="RING-type" evidence="11">
    <location>
        <begin position="150"/>
        <end position="434"/>
    </location>
</feature>
<name>A0A0L0P4W0_CANAR</name>
<dbReference type="VEuPathDB" id="FungiDB:B9J08_003319"/>
<dbReference type="VEuPathDB" id="FungiDB:CJI96_0001856"/>
<evidence type="ECO:0000256" key="8">
    <source>
        <dbReference type="ARBA" id="ARBA00022833"/>
    </source>
</evidence>
<organism evidence="12 13">
    <name type="scientific">Candidozyma auris</name>
    <name type="common">Yeast</name>
    <name type="synonym">Candida auris</name>
    <dbReference type="NCBI Taxonomy" id="498019"/>
    <lineage>
        <taxon>Eukaryota</taxon>
        <taxon>Fungi</taxon>
        <taxon>Dikarya</taxon>
        <taxon>Ascomycota</taxon>
        <taxon>Saccharomycotina</taxon>
        <taxon>Pichiomycetes</taxon>
        <taxon>Metschnikowiaceae</taxon>
        <taxon>Candidozyma</taxon>
    </lineage>
</organism>
<dbReference type="CDD" id="cd20356">
    <property type="entry name" value="Rcat_RBR_HHARI-like"/>
    <property type="match status" value="1"/>
</dbReference>
<keyword evidence="7" id="KW-0833">Ubl conjugation pathway</keyword>